<evidence type="ECO:0000256" key="8">
    <source>
        <dbReference type="ARBA" id="ARBA00023002"/>
    </source>
</evidence>
<dbReference type="GO" id="GO:0006629">
    <property type="term" value="P:lipid metabolic process"/>
    <property type="evidence" value="ECO:0007669"/>
    <property type="project" value="UniProtKB-KW"/>
</dbReference>
<name>A0A2L0F4J6_SORCE</name>
<evidence type="ECO:0000256" key="4">
    <source>
        <dbReference type="ARBA" id="ARBA00022617"/>
    </source>
</evidence>
<evidence type="ECO:0000256" key="10">
    <source>
        <dbReference type="ARBA" id="ARBA00023098"/>
    </source>
</evidence>
<comment type="pathway">
    <text evidence="2">Lipid metabolism.</text>
</comment>
<evidence type="ECO:0000313" key="14">
    <source>
        <dbReference type="Proteomes" id="UP000238348"/>
    </source>
</evidence>
<keyword evidence="7" id="KW-1133">Transmembrane helix</keyword>
<keyword evidence="5" id="KW-0812">Transmembrane</keyword>
<evidence type="ECO:0000256" key="5">
    <source>
        <dbReference type="ARBA" id="ARBA00022692"/>
    </source>
</evidence>
<keyword evidence="10" id="KW-0443">Lipid metabolism</keyword>
<accession>A0A2L0F4J6</accession>
<feature type="domain" description="Fatty acid desaturase" evidence="12">
    <location>
        <begin position="109"/>
        <end position="385"/>
    </location>
</feature>
<evidence type="ECO:0000256" key="7">
    <source>
        <dbReference type="ARBA" id="ARBA00022989"/>
    </source>
</evidence>
<dbReference type="PANTHER" id="PTHR19353:SF30">
    <property type="entry name" value="DELTA 8-(E)-SPHINGOLIPID DESATURASE"/>
    <property type="match status" value="1"/>
</dbReference>
<dbReference type="EMBL" id="CP012673">
    <property type="protein sequence ID" value="AUX46490.1"/>
    <property type="molecule type" value="Genomic_DNA"/>
</dbReference>
<evidence type="ECO:0000256" key="6">
    <source>
        <dbReference type="ARBA" id="ARBA00022723"/>
    </source>
</evidence>
<dbReference type="InterPro" id="IPR012171">
    <property type="entry name" value="Fatty_acid_desaturase"/>
</dbReference>
<sequence length="435" mass="48219">MSARVLAAVAAVAADNTPRAAGEMKMKTVDAPSRALPCRAVADARGDVVLSSEDARRLVAGLKAIRARATARTGQEDLDHIKRLSWLGRAFSALGYATCVLGPNPLSMALIALGRFARWVVIAHPVLHRAYDDVAAGDPAWHSRTFARGRRRFWDWFDWLDASEWQGQHNVSHHCYVGDERDPDRLAVNMEWLKKKSKLVRALALLVTAGTWKWIYYGPATRKNAREGRGRAAQEGAGDGWTPAALLDREMLLRSYIPYAAVHFVILPLAFLPFGRWAALGVLVNSLVAELLSNLHSFAAIAPTHTGLDIPIFEGAARSREEYYVRQIVGSVNYRSPGGAADFMHGYMGYQIEHHLWPDLPLRQYPQVAREVEALCREHGLPYRRDSVWRRIVETVRAVVSDDKVQVARVTITPAAARRAAPRGGADLEATRLSA</sequence>
<evidence type="ECO:0000259" key="12">
    <source>
        <dbReference type="Pfam" id="PF00487"/>
    </source>
</evidence>
<keyword evidence="4" id="KW-0349">Heme</keyword>
<evidence type="ECO:0000256" key="1">
    <source>
        <dbReference type="ARBA" id="ARBA00004141"/>
    </source>
</evidence>
<dbReference type="OrthoDB" id="104711at2"/>
<keyword evidence="9" id="KW-0408">Iron</keyword>
<evidence type="ECO:0000256" key="9">
    <source>
        <dbReference type="ARBA" id="ARBA00023004"/>
    </source>
</evidence>
<dbReference type="Pfam" id="PF00487">
    <property type="entry name" value="FA_desaturase"/>
    <property type="match status" value="1"/>
</dbReference>
<evidence type="ECO:0000313" key="13">
    <source>
        <dbReference type="EMBL" id="AUX46490.1"/>
    </source>
</evidence>
<keyword evidence="6" id="KW-0479">Metal-binding</keyword>
<dbReference type="Proteomes" id="UP000238348">
    <property type="component" value="Chromosome"/>
</dbReference>
<comment type="subcellular location">
    <subcellularLocation>
        <location evidence="1">Membrane</location>
        <topology evidence="1">Multi-pass membrane protein</topology>
    </subcellularLocation>
</comment>
<comment type="similarity">
    <text evidence="3">Belongs to the fatty acid desaturase type 1 family.</text>
</comment>
<reference evidence="13 14" key="1">
    <citation type="submission" date="2015-09" db="EMBL/GenBank/DDBJ databases">
        <title>Sorangium comparison.</title>
        <authorList>
            <person name="Zaburannyi N."/>
            <person name="Bunk B."/>
            <person name="Overmann J."/>
            <person name="Mueller R."/>
        </authorList>
    </citation>
    <scope>NUCLEOTIDE SEQUENCE [LARGE SCALE GENOMIC DNA]</scope>
    <source>
        <strain evidence="13 14">So ce26</strain>
    </source>
</reference>
<evidence type="ECO:0000256" key="11">
    <source>
        <dbReference type="ARBA" id="ARBA00023136"/>
    </source>
</evidence>
<proteinExistence type="inferred from homology"/>
<evidence type="ECO:0000256" key="3">
    <source>
        <dbReference type="ARBA" id="ARBA00009295"/>
    </source>
</evidence>
<organism evidence="13 14">
    <name type="scientific">Sorangium cellulosum</name>
    <name type="common">Polyangium cellulosum</name>
    <dbReference type="NCBI Taxonomy" id="56"/>
    <lineage>
        <taxon>Bacteria</taxon>
        <taxon>Pseudomonadati</taxon>
        <taxon>Myxococcota</taxon>
        <taxon>Polyangia</taxon>
        <taxon>Polyangiales</taxon>
        <taxon>Polyangiaceae</taxon>
        <taxon>Sorangium</taxon>
    </lineage>
</organism>
<protein>
    <recommendedName>
        <fullName evidence="12">Fatty acid desaturase domain-containing protein</fullName>
    </recommendedName>
</protein>
<evidence type="ECO:0000256" key="2">
    <source>
        <dbReference type="ARBA" id="ARBA00005189"/>
    </source>
</evidence>
<gene>
    <name evidence="13" type="ORF">SOCE26_079960</name>
</gene>
<dbReference type="GO" id="GO:0016020">
    <property type="term" value="C:membrane"/>
    <property type="evidence" value="ECO:0007669"/>
    <property type="project" value="UniProtKB-SubCell"/>
</dbReference>
<dbReference type="RefSeq" id="WP_104984663.1">
    <property type="nucleotide sequence ID" value="NZ_CP012673.1"/>
</dbReference>
<keyword evidence="11" id="KW-0472">Membrane</keyword>
<dbReference type="AlphaFoldDB" id="A0A2L0F4J6"/>
<dbReference type="PANTHER" id="PTHR19353">
    <property type="entry name" value="FATTY ACID DESATURASE 2"/>
    <property type="match status" value="1"/>
</dbReference>
<dbReference type="GO" id="GO:0016717">
    <property type="term" value="F:oxidoreductase activity, acting on paired donors, with oxidation of a pair of donors resulting in the reduction of molecular oxygen to two molecules of water"/>
    <property type="evidence" value="ECO:0007669"/>
    <property type="project" value="TreeGrafter"/>
</dbReference>
<dbReference type="InterPro" id="IPR005804">
    <property type="entry name" value="FA_desaturase_dom"/>
</dbReference>
<keyword evidence="8" id="KW-0560">Oxidoreductase</keyword>
<dbReference type="GO" id="GO:0046872">
    <property type="term" value="F:metal ion binding"/>
    <property type="evidence" value="ECO:0007669"/>
    <property type="project" value="UniProtKB-KW"/>
</dbReference>